<keyword evidence="1" id="KW-0732">Signal</keyword>
<gene>
    <name evidence="2" type="ORF">P5G50_00575</name>
</gene>
<dbReference type="EMBL" id="JAROCF010000001">
    <property type="protein sequence ID" value="MDN4612929.1"/>
    <property type="molecule type" value="Genomic_DNA"/>
</dbReference>
<comment type="caution">
    <text evidence="2">The sequence shown here is derived from an EMBL/GenBank/DDBJ whole genome shotgun (WGS) entry which is preliminary data.</text>
</comment>
<dbReference type="RefSeq" id="WP_301209747.1">
    <property type="nucleotide sequence ID" value="NZ_JAROCF010000001.1"/>
</dbReference>
<feature type="chain" id="PRO_5045055066" evidence="1">
    <location>
        <begin position="27"/>
        <end position="313"/>
    </location>
</feature>
<feature type="signal peptide" evidence="1">
    <location>
        <begin position="1"/>
        <end position="26"/>
    </location>
</feature>
<keyword evidence="3" id="KW-1185">Reference proteome</keyword>
<name>A0ABT8K9D8_9MICO</name>
<dbReference type="Proteomes" id="UP001174208">
    <property type="component" value="Unassembled WGS sequence"/>
</dbReference>
<reference evidence="2" key="1">
    <citation type="submission" date="2023-06" db="EMBL/GenBank/DDBJ databases">
        <title>MT1 and MT2 Draft Genomes of Novel Species.</title>
        <authorList>
            <person name="Venkateswaran K."/>
        </authorList>
    </citation>
    <scope>NUCLEOTIDE SEQUENCE</scope>
    <source>
        <strain evidence="2">F6_8S_P_1B</strain>
    </source>
</reference>
<accession>A0ABT8K9D8</accession>
<proteinExistence type="predicted"/>
<evidence type="ECO:0000313" key="2">
    <source>
        <dbReference type="EMBL" id="MDN4612929.1"/>
    </source>
</evidence>
<evidence type="ECO:0000256" key="1">
    <source>
        <dbReference type="SAM" id="SignalP"/>
    </source>
</evidence>
<protein>
    <submittedName>
        <fullName evidence="2">Uncharacterized protein</fullName>
    </submittedName>
</protein>
<sequence>MRRSKMLGVIAAAAGVAGQLTGFAWADADEVTTANAIAAVQEAAPDVMADAADAPEAADVAFPVQAEHGIEMGGDADPITIGLPFAEAASDAMESDVTGVVVYDNKNGSATVPVPLEDGGVQINTVISGPDAPARYDYPIDLPEGHSMRLNDDGSVWVLDASGVPTVGIAAPWAKDATGRPVPTHFEIRQNVLAQVVDFTSGTAFPVVADPSVSYYSYNCVSPTGSSYFMKPGENLVNCKGSYLQKYISGKMVKSVGLKYNGGAKVKVTGAGWCVASLTGAVPLAFYPPTATFMWSLTAGSALLGVYGSCKGF</sequence>
<organism evidence="2 3">
    <name type="scientific">Leifsonia williamsii</name>
    <dbReference type="NCBI Taxonomy" id="3035919"/>
    <lineage>
        <taxon>Bacteria</taxon>
        <taxon>Bacillati</taxon>
        <taxon>Actinomycetota</taxon>
        <taxon>Actinomycetes</taxon>
        <taxon>Micrococcales</taxon>
        <taxon>Microbacteriaceae</taxon>
        <taxon>Leifsonia</taxon>
    </lineage>
</organism>
<evidence type="ECO:0000313" key="3">
    <source>
        <dbReference type="Proteomes" id="UP001174208"/>
    </source>
</evidence>